<keyword evidence="1" id="KW-1133">Transmembrane helix</keyword>
<keyword evidence="1" id="KW-0812">Transmembrane</keyword>
<sequence>MRKGLDYAALTVVIIGSINWGLIGFINFNLVSFLFGATSMLSKIIYAAVGICGLYLISAYGRIEEID</sequence>
<evidence type="ECO:0000256" key="1">
    <source>
        <dbReference type="SAM" id="Phobius"/>
    </source>
</evidence>
<protein>
    <recommendedName>
        <fullName evidence="4">DUF378 domain-containing protein</fullName>
    </recommendedName>
</protein>
<proteinExistence type="predicted"/>
<reference evidence="2 3" key="1">
    <citation type="submission" date="2016-10" db="EMBL/GenBank/DDBJ databases">
        <authorList>
            <person name="de Groot N.N."/>
        </authorList>
    </citation>
    <scope>NUCLEOTIDE SEQUENCE [LARGE SCALE GENOMIC DNA]</scope>
    <source>
        <strain evidence="2 3">DSM 9179</strain>
    </source>
</reference>
<name>A0A1I0QIK2_9FIRM</name>
<dbReference type="OrthoDB" id="9812136at2"/>
<dbReference type="PANTHER" id="PTHR37304">
    <property type="entry name" value="MEMBRANE PROTEIN-RELATED"/>
    <property type="match status" value="1"/>
</dbReference>
<dbReference type="AlphaFoldDB" id="A0A1I0QIK2"/>
<keyword evidence="3" id="KW-1185">Reference proteome</keyword>
<evidence type="ECO:0008006" key="4">
    <source>
        <dbReference type="Google" id="ProtNLM"/>
    </source>
</evidence>
<dbReference type="EMBL" id="FOJI01000008">
    <property type="protein sequence ID" value="SEW27004.1"/>
    <property type="molecule type" value="Genomic_DNA"/>
</dbReference>
<evidence type="ECO:0000313" key="3">
    <source>
        <dbReference type="Proteomes" id="UP000199701"/>
    </source>
</evidence>
<dbReference type="STRING" id="99656.SAMN05421659_10861"/>
<accession>A0A1I0QIK2</accession>
<dbReference type="Proteomes" id="UP000199701">
    <property type="component" value="Unassembled WGS sequence"/>
</dbReference>
<dbReference type="InterPro" id="IPR007211">
    <property type="entry name" value="DUF378"/>
</dbReference>
<evidence type="ECO:0000313" key="2">
    <source>
        <dbReference type="EMBL" id="SEW27004.1"/>
    </source>
</evidence>
<feature type="transmembrane region" description="Helical" evidence="1">
    <location>
        <begin position="7"/>
        <end position="28"/>
    </location>
</feature>
<organism evidence="2 3">
    <name type="scientific">[Clostridium] fimetarium</name>
    <dbReference type="NCBI Taxonomy" id="99656"/>
    <lineage>
        <taxon>Bacteria</taxon>
        <taxon>Bacillati</taxon>
        <taxon>Bacillota</taxon>
        <taxon>Clostridia</taxon>
        <taxon>Lachnospirales</taxon>
        <taxon>Lachnospiraceae</taxon>
    </lineage>
</organism>
<feature type="transmembrane region" description="Helical" evidence="1">
    <location>
        <begin position="34"/>
        <end position="57"/>
    </location>
</feature>
<dbReference type="RefSeq" id="WP_092454011.1">
    <property type="nucleotide sequence ID" value="NZ_FOJI01000008.1"/>
</dbReference>
<gene>
    <name evidence="2" type="ORF">SAMN05421659_10861</name>
</gene>
<dbReference type="PANTHER" id="PTHR37304:SF1">
    <property type="entry name" value="MEMBRANE PROTEIN"/>
    <property type="match status" value="1"/>
</dbReference>
<keyword evidence="1" id="KW-0472">Membrane</keyword>
<dbReference type="Pfam" id="PF04070">
    <property type="entry name" value="DUF378"/>
    <property type="match status" value="1"/>
</dbReference>